<dbReference type="PROSITE" id="PS50109">
    <property type="entry name" value="HIS_KIN"/>
    <property type="match status" value="1"/>
</dbReference>
<dbReference type="InterPro" id="IPR003594">
    <property type="entry name" value="HATPase_dom"/>
</dbReference>
<dbReference type="EMBL" id="JAHHGZ010000046">
    <property type="protein sequence ID" value="MBW4671511.1"/>
    <property type="molecule type" value="Genomic_DNA"/>
</dbReference>
<dbReference type="CDD" id="cd00130">
    <property type="entry name" value="PAS"/>
    <property type="match status" value="5"/>
</dbReference>
<accession>A0A951QSV4</accession>
<dbReference type="SUPFAM" id="SSF55781">
    <property type="entry name" value="GAF domain-like"/>
    <property type="match status" value="4"/>
</dbReference>
<dbReference type="NCBIfam" id="TIGR00229">
    <property type="entry name" value="sensory_box"/>
    <property type="match status" value="7"/>
</dbReference>
<dbReference type="Gene3D" id="3.30.565.10">
    <property type="entry name" value="Histidine kinase-like ATPase, C-terminal domain"/>
    <property type="match status" value="1"/>
</dbReference>
<evidence type="ECO:0000259" key="15">
    <source>
        <dbReference type="PROSITE" id="PS50113"/>
    </source>
</evidence>
<feature type="domain" description="PAC" evidence="15">
    <location>
        <begin position="741"/>
        <end position="793"/>
    </location>
</feature>
<evidence type="ECO:0000256" key="8">
    <source>
        <dbReference type="ARBA" id="ARBA00074306"/>
    </source>
</evidence>
<organism evidence="16 17">
    <name type="scientific">Cyanomargarita calcarea GSE-NOS-MK-12-04C</name>
    <dbReference type="NCBI Taxonomy" id="2839659"/>
    <lineage>
        <taxon>Bacteria</taxon>
        <taxon>Bacillati</taxon>
        <taxon>Cyanobacteriota</taxon>
        <taxon>Cyanophyceae</taxon>
        <taxon>Nostocales</taxon>
        <taxon>Cyanomargaritaceae</taxon>
        <taxon>Cyanomargarita</taxon>
    </lineage>
</organism>
<dbReference type="PANTHER" id="PTHR43047:SF72">
    <property type="entry name" value="OSMOSENSING HISTIDINE PROTEIN KINASE SLN1"/>
    <property type="match status" value="1"/>
</dbReference>
<dbReference type="CDD" id="cd19920">
    <property type="entry name" value="REC_PA4781-like"/>
    <property type="match status" value="1"/>
</dbReference>
<evidence type="ECO:0000256" key="7">
    <source>
        <dbReference type="ARBA" id="ARBA00023012"/>
    </source>
</evidence>
<evidence type="ECO:0000256" key="6">
    <source>
        <dbReference type="ARBA" id="ARBA00022777"/>
    </source>
</evidence>
<feature type="domain" description="PAS" evidence="14">
    <location>
        <begin position="161"/>
        <end position="206"/>
    </location>
</feature>
<dbReference type="SMART" id="SM00448">
    <property type="entry name" value="REC"/>
    <property type="match status" value="2"/>
</dbReference>
<feature type="domain" description="Response regulatory" evidence="13">
    <location>
        <begin position="2079"/>
        <end position="2216"/>
    </location>
</feature>
<dbReference type="GO" id="GO:0000155">
    <property type="term" value="F:phosphorelay sensor kinase activity"/>
    <property type="evidence" value="ECO:0007669"/>
    <property type="project" value="InterPro"/>
</dbReference>
<dbReference type="SUPFAM" id="SSF52172">
    <property type="entry name" value="CheY-like"/>
    <property type="match status" value="2"/>
</dbReference>
<evidence type="ECO:0000259" key="13">
    <source>
        <dbReference type="PROSITE" id="PS50110"/>
    </source>
</evidence>
<dbReference type="SUPFAM" id="SSF55785">
    <property type="entry name" value="PYP-like sensor domain (PAS domain)"/>
    <property type="match status" value="7"/>
</dbReference>
<dbReference type="FunFam" id="3.30.450.20:FF:000099">
    <property type="entry name" value="Sensory box sensor histidine kinase"/>
    <property type="match status" value="1"/>
</dbReference>
<dbReference type="Gene3D" id="3.40.50.2300">
    <property type="match status" value="2"/>
</dbReference>
<dbReference type="InterPro" id="IPR036097">
    <property type="entry name" value="HisK_dim/P_sf"/>
</dbReference>
<keyword evidence="10" id="KW-0175">Coiled coil</keyword>
<feature type="coiled-coil region" evidence="10">
    <location>
        <begin position="634"/>
        <end position="678"/>
    </location>
</feature>
<feature type="domain" description="PAS" evidence="14">
    <location>
        <begin position="1219"/>
        <end position="1288"/>
    </location>
</feature>
<evidence type="ECO:0000259" key="12">
    <source>
        <dbReference type="PROSITE" id="PS50109"/>
    </source>
</evidence>
<evidence type="ECO:0000256" key="10">
    <source>
        <dbReference type="SAM" id="Coils"/>
    </source>
</evidence>
<sequence length="2308" mass="259060">MDSNQQPTTNGSILVVDDSIDQVQILSESLSVSGYTVQGVITASMALIVAELAPPDLILLDIMMPEVDGYELCQKFKASPATCDIPVIFISGFQDVFDKVKAFKVGGVDYITKPFQIEEVLARVENQLTIQRLQKQLKQQNSQLQKEIQERQRIGVELKNRNKQIDSIFNSAQTGICLTDHNGYYIDVNPYYCELYGFRREELIGQLFTVRYHNLTVAEKANLIQDYQDSIGSSSVFKNRELTFTRRDGSQLNVERTRSVFLDDDGNLFVVNTVNDITRRKIAEAQSKSREHYLAALVEVQRRLLSFKNCRECYTEIVQILGSACRASRIYIFENYRDPNGRLRMSQCAEWCYPGVQPEIDNEALQNLSYDEFFPRWADLLSQDEIVSGIVAEFPESERIILEPQGILSIMIFPIIASSELLGFIGFDNCVEPRLWEDYEVKILQSVAVAISSAWERKQSDDALQQQYSRSIILNKIIDKIRSKLDTNKILETAATEIGKAFGVSRALIHTYITSPTPQIPILGEFLANGFTSLLSYFIPVVGNSHIERVLSQDGAIASNNVYVDPLLQNAISICREFEIESMLAVRTSYQGETNGLICLHQCHTERQWTSVEIDLLESIAAQVGIALAQAKLLEQEKQARVELDSQNLQLQQEIKVRQNAEAALRESESKYRVLVETSQDMIWSVDNDGLITYVNSAVKKIYGYEPEEMLGRPFTDFISPVNIAQDMSAFGQIIDGGVVYQYETTCIAKDGSPIYMMFNTIALRNEDGAIAGATGTASNITERKRAESARRASEAKLTSAFRSSPDPIALSSFPEICYIEVNDSFCTLFGYSRSEVIGCSNKELNIWASQEECNILATILIETKAIRNREVDFRTSAGEIRTTIFSAELIEIDGQQYVLGTAKDITERKQAENESRLLLLTTQAISRAVNVDNALALVLRLICNTINWDFGEAWIPNDDATLLEYSLGWYGNQSNLDKFYRHSEKIAFSKGVGLPGRIWHNRQPEWIEDVSHEGELTLERAQIAAKVGLKASFGVPILAGEQVLAVLVFFKSSSSQIDRRLLYLVGAVAAQLGTLIQRKLIEAAHRQSEERLQLALEASDLGLWDLNLSTGKIYRDWRWKKMLGYGIVGVGQNLPPFKQLVHPEDLSTVVSAFNAHLEGNAAVYEAEFRMRCLSGEWKWIHSRGQIFERDASGAPVRMTGTHKDITERKSLERELALREARLNAFFSGAPVGLNIVDSQLRFVQINELLALINGRSVQEHLGKTVAEVLPHIAPTLEPIYQRVLNNGETILNTEISGLSPKEPDIVRHFLASYFPIPGSDGRPCGVGTVLVEITERKRTQAALAEREEQFRAVFENVAVGIGEAALDGSFTKVNPGLCNILGYLESEFEQLKVQDISHPDDFANELSYTSRMLANEIPNYSLEKRLLCKNGEYVWVDLTTSPVRDISGEIKYTIGVNQDISDRKLAEIALQESQRRYQTLAEASPVCIFHTDALGNALYLNQRWSELTGLSVQQSLGSGWAQAIHPKHRVSALKEWNQAIAQKIPCKSEHRMKHLDGKTMWVIVQAVPEFDENGEIKGYIGTITDITERKQSEDALLLSAERERAIAKIIQKMRQTLDLETIFTATTQELRQVINCDRVVVYRFQSDWSGEFVSESVGMEWVSLMEKHNNDPDPIENALKNDRCAVQKLDSKDNQVLDTYLQQTQGGVYNRGASFLCVPDIYKAGFENCYVNLLEQFQAKAYITVPIFCGDKLWGLLASYQNTSPRQWKTGEINIVVQISNQLGVALQQAELYAETQRQSQELQQAVIAADAANRAKSEFLANMSHELRTPLNAILGFTQVMNRDSTLSVEHQDNLAIINRAGEHLLILINDILEMSKIEAGRTTLNVSSFDLIRLLGSLEEMLRLRAKSKNLQLRFNIDPDIPQYIQTDSSKLRQVLLNLLGNAIKFTNTGSVTLRVEMGKGGQGGNVASSPPFPHLFFQVIDTGQGISPEEINLLFQAFGQTETGRKSLQGTGLGLAISRKYIHLMGGDISVASTVDVGSTFAFNLKINIANQSDIQISHNQHKIIGLAANEPQYRILVVDDRVESRLLLTKLLTSIGFFVQEAANGSEAVDMWSNWQPHLIFMDMRMPVMDGYQATQEIKRKERGDGGMGREGVGERENLFFSSPTPSTIIIALTANAFEEQKQAMMQAGCDDFINKPFREELLLEKLALYLGVKYLYQEDNNGIEQQTRNTTEQILTTTDVLALLSQMSAEWRSQLHYAAAQCSDDLILQLIEQIPSENAILASFFRDLAENFQFEQIMDLTG</sequence>
<evidence type="ECO:0000256" key="9">
    <source>
        <dbReference type="PROSITE-ProRule" id="PRU00169"/>
    </source>
</evidence>
<dbReference type="InterPro" id="IPR003018">
    <property type="entry name" value="GAF"/>
</dbReference>
<reference evidence="16" key="2">
    <citation type="journal article" date="2022" name="Microbiol. Resour. Announc.">
        <title>Metagenome Sequencing to Explore Phylogenomics of Terrestrial Cyanobacteria.</title>
        <authorList>
            <person name="Ward R.D."/>
            <person name="Stajich J.E."/>
            <person name="Johansen J.R."/>
            <person name="Huntemann M."/>
            <person name="Clum A."/>
            <person name="Foster B."/>
            <person name="Foster B."/>
            <person name="Roux S."/>
            <person name="Palaniappan K."/>
            <person name="Varghese N."/>
            <person name="Mukherjee S."/>
            <person name="Reddy T.B.K."/>
            <person name="Daum C."/>
            <person name="Copeland A."/>
            <person name="Chen I.A."/>
            <person name="Ivanova N.N."/>
            <person name="Kyrpides N.C."/>
            <person name="Shapiro N."/>
            <person name="Eloe-Fadrosh E.A."/>
            <person name="Pietrasiak N."/>
        </authorList>
    </citation>
    <scope>NUCLEOTIDE SEQUENCE</scope>
    <source>
        <strain evidence="16">GSE-NOS-MK-12-04C</strain>
    </source>
</reference>
<dbReference type="EC" id="2.7.13.3" evidence="3"/>
<dbReference type="GO" id="GO:0005886">
    <property type="term" value="C:plasma membrane"/>
    <property type="evidence" value="ECO:0007669"/>
    <property type="project" value="TreeGrafter"/>
</dbReference>
<feature type="domain" description="PAC" evidence="15">
    <location>
        <begin position="238"/>
        <end position="289"/>
    </location>
</feature>
<evidence type="ECO:0000256" key="4">
    <source>
        <dbReference type="ARBA" id="ARBA00022553"/>
    </source>
</evidence>
<dbReference type="SMART" id="SM00065">
    <property type="entry name" value="GAF"/>
    <property type="match status" value="4"/>
</dbReference>
<feature type="domain" description="PAS" evidence="14">
    <location>
        <begin position="1474"/>
        <end position="1544"/>
    </location>
</feature>
<dbReference type="PRINTS" id="PR00344">
    <property type="entry name" value="BCTRLSENSOR"/>
</dbReference>
<dbReference type="Pfam" id="PF02518">
    <property type="entry name" value="HATPase_c"/>
    <property type="match status" value="1"/>
</dbReference>
<comment type="caution">
    <text evidence="16">The sequence shown here is derived from an EMBL/GenBank/DDBJ whole genome shotgun (WGS) entry which is preliminary data.</text>
</comment>
<dbReference type="Pfam" id="PF08447">
    <property type="entry name" value="PAS_3"/>
    <property type="match status" value="3"/>
</dbReference>
<dbReference type="InterPro" id="IPR005467">
    <property type="entry name" value="His_kinase_dom"/>
</dbReference>
<dbReference type="SMART" id="SM00086">
    <property type="entry name" value="PAC"/>
    <property type="match status" value="6"/>
</dbReference>
<dbReference type="CDD" id="cd00082">
    <property type="entry name" value="HisKA"/>
    <property type="match status" value="1"/>
</dbReference>
<name>A0A951QSV4_9CYAN</name>
<evidence type="ECO:0000259" key="11">
    <source>
        <dbReference type="PROSITE" id="PS50046"/>
    </source>
</evidence>
<dbReference type="Pfam" id="PF00072">
    <property type="entry name" value="Response_reg"/>
    <property type="match status" value="2"/>
</dbReference>
<dbReference type="GO" id="GO:0009927">
    <property type="term" value="F:histidine phosphotransfer kinase activity"/>
    <property type="evidence" value="ECO:0007669"/>
    <property type="project" value="TreeGrafter"/>
</dbReference>
<dbReference type="InterPro" id="IPR013656">
    <property type="entry name" value="PAS_4"/>
</dbReference>
<dbReference type="FunFam" id="3.30.565.10:FF:000010">
    <property type="entry name" value="Sensor histidine kinase RcsC"/>
    <property type="match status" value="1"/>
</dbReference>
<dbReference type="InterPro" id="IPR001610">
    <property type="entry name" value="PAC"/>
</dbReference>
<dbReference type="InterPro" id="IPR013655">
    <property type="entry name" value="PAS_fold_3"/>
</dbReference>
<dbReference type="PROSITE" id="PS50046">
    <property type="entry name" value="PHYTOCHROME_2"/>
    <property type="match status" value="1"/>
</dbReference>
<dbReference type="InterPro" id="IPR035965">
    <property type="entry name" value="PAS-like_dom_sf"/>
</dbReference>
<feature type="coiled-coil region" evidence="10">
    <location>
        <begin position="123"/>
        <end position="154"/>
    </location>
</feature>
<dbReference type="InterPro" id="IPR003661">
    <property type="entry name" value="HisK_dim/P_dom"/>
</dbReference>
<comment type="similarity">
    <text evidence="2">In the N-terminal section; belongs to the phytochrome family.</text>
</comment>
<feature type="domain" description="Phytochrome chromophore attachment site" evidence="11">
    <location>
        <begin position="1619"/>
        <end position="1783"/>
    </location>
</feature>
<dbReference type="Gene3D" id="3.30.450.40">
    <property type="match status" value="4"/>
</dbReference>
<dbReference type="InterPro" id="IPR029016">
    <property type="entry name" value="GAF-like_dom_sf"/>
</dbReference>
<dbReference type="Pfam" id="PF13185">
    <property type="entry name" value="GAF_2"/>
    <property type="match status" value="1"/>
</dbReference>
<dbReference type="InterPro" id="IPR011006">
    <property type="entry name" value="CheY-like_superfamily"/>
</dbReference>
<dbReference type="Gene3D" id="1.10.287.130">
    <property type="match status" value="1"/>
</dbReference>
<dbReference type="Gene3D" id="3.30.450.20">
    <property type="entry name" value="PAS domain"/>
    <property type="match status" value="7"/>
</dbReference>
<dbReference type="Pfam" id="PF01590">
    <property type="entry name" value="GAF"/>
    <property type="match status" value="3"/>
</dbReference>
<feature type="domain" description="Histidine kinase" evidence="12">
    <location>
        <begin position="1824"/>
        <end position="2053"/>
    </location>
</feature>
<dbReference type="SUPFAM" id="SSF55874">
    <property type="entry name" value="ATPase domain of HSP90 chaperone/DNA topoisomerase II/histidine kinase"/>
    <property type="match status" value="1"/>
</dbReference>
<feature type="domain" description="PAS" evidence="14">
    <location>
        <begin position="1347"/>
        <end position="1417"/>
    </location>
</feature>
<dbReference type="CDD" id="cd16922">
    <property type="entry name" value="HATPase_EvgS-ArcB-TorS-like"/>
    <property type="match status" value="1"/>
</dbReference>
<dbReference type="InterPro" id="IPR004358">
    <property type="entry name" value="Sig_transdc_His_kin-like_C"/>
</dbReference>
<feature type="domain" description="PAC" evidence="15">
    <location>
        <begin position="1547"/>
        <end position="1599"/>
    </location>
</feature>
<dbReference type="InterPro" id="IPR016132">
    <property type="entry name" value="Phyto_chromo_attachment"/>
</dbReference>
<evidence type="ECO:0000313" key="17">
    <source>
        <dbReference type="Proteomes" id="UP000729701"/>
    </source>
</evidence>
<feature type="domain" description="Response regulatory" evidence="13">
    <location>
        <begin position="12"/>
        <end position="128"/>
    </location>
</feature>
<evidence type="ECO:0000256" key="1">
    <source>
        <dbReference type="ARBA" id="ARBA00000085"/>
    </source>
</evidence>
<dbReference type="SMART" id="SM00091">
    <property type="entry name" value="PAS"/>
    <property type="match status" value="7"/>
</dbReference>
<feature type="domain" description="PAS" evidence="14">
    <location>
        <begin position="794"/>
        <end position="839"/>
    </location>
</feature>
<feature type="domain" description="PAC" evidence="15">
    <location>
        <begin position="868"/>
        <end position="918"/>
    </location>
</feature>
<dbReference type="PANTHER" id="PTHR43047">
    <property type="entry name" value="TWO-COMPONENT HISTIDINE PROTEIN KINASE"/>
    <property type="match status" value="1"/>
</dbReference>
<evidence type="ECO:0000259" key="14">
    <source>
        <dbReference type="PROSITE" id="PS50112"/>
    </source>
</evidence>
<keyword evidence="5" id="KW-0808">Transferase</keyword>
<evidence type="ECO:0000256" key="5">
    <source>
        <dbReference type="ARBA" id="ARBA00022679"/>
    </source>
</evidence>
<dbReference type="InterPro" id="IPR000700">
    <property type="entry name" value="PAS-assoc_C"/>
</dbReference>
<dbReference type="Pfam" id="PF08448">
    <property type="entry name" value="PAS_4"/>
    <property type="match status" value="1"/>
</dbReference>
<feature type="domain" description="PAS" evidence="14">
    <location>
        <begin position="668"/>
        <end position="738"/>
    </location>
</feature>
<dbReference type="InterPro" id="IPR001789">
    <property type="entry name" value="Sig_transdc_resp-reg_receiver"/>
</dbReference>
<keyword evidence="7" id="KW-0902">Two-component regulatory system</keyword>
<feature type="modified residue" description="4-aspartylphosphate" evidence="9">
    <location>
        <position position="2128"/>
    </location>
</feature>
<dbReference type="PROSITE" id="PS50113">
    <property type="entry name" value="PAC"/>
    <property type="match status" value="6"/>
</dbReference>
<dbReference type="Proteomes" id="UP000729701">
    <property type="component" value="Unassembled WGS sequence"/>
</dbReference>
<dbReference type="Pfam" id="PF13426">
    <property type="entry name" value="PAS_9"/>
    <property type="match status" value="3"/>
</dbReference>
<dbReference type="SUPFAM" id="SSF47384">
    <property type="entry name" value="Homodimeric domain of signal transducing histidine kinase"/>
    <property type="match status" value="1"/>
</dbReference>
<reference evidence="16" key="1">
    <citation type="submission" date="2021-05" db="EMBL/GenBank/DDBJ databases">
        <authorList>
            <person name="Pietrasiak N."/>
            <person name="Ward R."/>
            <person name="Stajich J.E."/>
            <person name="Kurbessoian T."/>
        </authorList>
    </citation>
    <scope>NUCLEOTIDE SEQUENCE</scope>
    <source>
        <strain evidence="16">GSE-NOS-MK-12-04C</strain>
    </source>
</reference>
<protein>
    <recommendedName>
        <fullName evidence="8">Circadian input-output histidine kinase CikA</fullName>
        <ecNumber evidence="3">2.7.13.3</ecNumber>
    </recommendedName>
</protein>
<dbReference type="SMART" id="SM00387">
    <property type="entry name" value="HATPase_c"/>
    <property type="match status" value="1"/>
</dbReference>
<dbReference type="PROSITE" id="PS50112">
    <property type="entry name" value="PAS"/>
    <property type="match status" value="6"/>
</dbReference>
<feature type="modified residue" description="4-aspartylphosphate" evidence="9">
    <location>
        <position position="61"/>
    </location>
</feature>
<dbReference type="PROSITE" id="PS50110">
    <property type="entry name" value="RESPONSE_REGULATORY"/>
    <property type="match status" value="2"/>
</dbReference>
<dbReference type="InterPro" id="IPR000014">
    <property type="entry name" value="PAS"/>
</dbReference>
<gene>
    <name evidence="16" type="ORF">KME60_29825</name>
</gene>
<dbReference type="InterPro" id="IPR036890">
    <property type="entry name" value="HATPase_C_sf"/>
</dbReference>
<feature type="domain" description="PAC" evidence="15">
    <location>
        <begin position="1421"/>
        <end position="1473"/>
    </location>
</feature>
<keyword evidence="4 9" id="KW-0597">Phosphoprotein</keyword>
<evidence type="ECO:0000313" key="16">
    <source>
        <dbReference type="EMBL" id="MBW4671511.1"/>
    </source>
</evidence>
<dbReference type="CDD" id="cd17546">
    <property type="entry name" value="REC_hyHK_CKI1_RcsC-like"/>
    <property type="match status" value="1"/>
</dbReference>
<dbReference type="SMART" id="SM00388">
    <property type="entry name" value="HisKA"/>
    <property type="match status" value="1"/>
</dbReference>
<keyword evidence="6" id="KW-0418">Kinase</keyword>
<evidence type="ECO:0000256" key="3">
    <source>
        <dbReference type="ARBA" id="ARBA00012438"/>
    </source>
</evidence>
<feature type="domain" description="PAC" evidence="15">
    <location>
        <begin position="1165"/>
        <end position="1218"/>
    </location>
</feature>
<dbReference type="Pfam" id="PF00512">
    <property type="entry name" value="HisKA"/>
    <property type="match status" value="1"/>
</dbReference>
<evidence type="ECO:0000256" key="2">
    <source>
        <dbReference type="ARBA" id="ARBA00006402"/>
    </source>
</evidence>
<proteinExistence type="inferred from homology"/>
<comment type="catalytic activity">
    <reaction evidence="1">
        <text>ATP + protein L-histidine = ADP + protein N-phospho-L-histidine.</text>
        <dbReference type="EC" id="2.7.13.3"/>
    </reaction>
</comment>